<dbReference type="PANTHER" id="PTHR31286">
    <property type="entry name" value="GLYCINE-RICH CELL WALL STRUCTURAL PROTEIN 1.8-LIKE"/>
    <property type="match status" value="1"/>
</dbReference>
<evidence type="ECO:0000256" key="1">
    <source>
        <dbReference type="SAM" id="MobiDB-lite"/>
    </source>
</evidence>
<evidence type="ECO:0000313" key="3">
    <source>
        <dbReference type="EMBL" id="KAF6171543.1"/>
    </source>
</evidence>
<dbReference type="AlphaFoldDB" id="A0A7J7NWR7"/>
<dbReference type="InterPro" id="IPR012337">
    <property type="entry name" value="RNaseH-like_sf"/>
</dbReference>
<feature type="compositionally biased region" description="Basic and acidic residues" evidence="1">
    <location>
        <begin position="95"/>
        <end position="113"/>
    </location>
</feature>
<evidence type="ECO:0000313" key="4">
    <source>
        <dbReference type="Proteomes" id="UP000541444"/>
    </source>
</evidence>
<dbReference type="PANTHER" id="PTHR31286:SF60">
    <property type="entry name" value="PROTEIN, PUTATIVE-RELATED"/>
    <property type="match status" value="1"/>
</dbReference>
<dbReference type="SUPFAM" id="SSF53098">
    <property type="entry name" value="Ribonuclease H-like"/>
    <property type="match status" value="1"/>
</dbReference>
<sequence length="504" mass="56569">MNLFPCNSQEFLALGRTMGTPIHIDRTQSDFGYFAKVLVDIDLAEPIPNKVLVEVEDGDFWQKVELGTLPKFCPHCKMVGHNLAECRGARAQVQREEEIKDKRNQEEARKGEVGEDQDTIEEQNQALILVEECKNKDSGIGYTSASKEGVASISSGTGVNANSSAGTYAYITAQLIRETSLVLVNKEENWADMVEDEERDEACVAKSTSQSKTNTKKAVHASTFKIVRRGLWKELVTVSQLNLPWLAVGDFNIIRLQSERFGGWCAPPMVADFLGEHGIDLRMEVNRNLIDKRLWRHHTQGTFTVRSALDAIRSKNPKWLIDLFMLNSFPNNMQELLGLGETMSRYIKDLWRTAVINLSHLIWLARNSIIFREERYNGIKIKVHLMVLIKEAASPSVNSMHNTIADLQMISKLGVKARARPAPCIASCRWKLPWFEEINLNCYSSTLGNPGKSGLGVIARTHSGKVLGVRIKGLGVLNRPEAECCALLEAMSWAADMGWQKIWL</sequence>
<dbReference type="InterPro" id="IPR044730">
    <property type="entry name" value="RNase_H-like_dom_plant"/>
</dbReference>
<organism evidence="3 4">
    <name type="scientific">Kingdonia uniflora</name>
    <dbReference type="NCBI Taxonomy" id="39325"/>
    <lineage>
        <taxon>Eukaryota</taxon>
        <taxon>Viridiplantae</taxon>
        <taxon>Streptophyta</taxon>
        <taxon>Embryophyta</taxon>
        <taxon>Tracheophyta</taxon>
        <taxon>Spermatophyta</taxon>
        <taxon>Magnoliopsida</taxon>
        <taxon>Ranunculales</taxon>
        <taxon>Circaeasteraceae</taxon>
        <taxon>Kingdonia</taxon>
    </lineage>
</organism>
<protein>
    <recommendedName>
        <fullName evidence="2">RNase H type-1 domain-containing protein</fullName>
    </recommendedName>
</protein>
<dbReference type="GO" id="GO:0004523">
    <property type="term" value="F:RNA-DNA hybrid ribonuclease activity"/>
    <property type="evidence" value="ECO:0007669"/>
    <property type="project" value="InterPro"/>
</dbReference>
<dbReference type="InterPro" id="IPR040256">
    <property type="entry name" value="At4g02000-like"/>
</dbReference>
<proteinExistence type="predicted"/>
<comment type="caution">
    <text evidence="3">The sequence shown here is derived from an EMBL/GenBank/DDBJ whole genome shotgun (WGS) entry which is preliminary data.</text>
</comment>
<feature type="region of interest" description="Disordered" evidence="1">
    <location>
        <begin position="95"/>
        <end position="120"/>
    </location>
</feature>
<dbReference type="EMBL" id="JACGCM010000479">
    <property type="protein sequence ID" value="KAF6171543.1"/>
    <property type="molecule type" value="Genomic_DNA"/>
</dbReference>
<reference evidence="3 4" key="1">
    <citation type="journal article" date="2020" name="IScience">
        <title>Genome Sequencing of the Endangered Kingdonia uniflora (Circaeasteraceae, Ranunculales) Reveals Potential Mechanisms of Evolutionary Specialization.</title>
        <authorList>
            <person name="Sun Y."/>
            <person name="Deng T."/>
            <person name="Zhang A."/>
            <person name="Moore M.J."/>
            <person name="Landis J.B."/>
            <person name="Lin N."/>
            <person name="Zhang H."/>
            <person name="Zhang X."/>
            <person name="Huang J."/>
            <person name="Zhang X."/>
            <person name="Sun H."/>
            <person name="Wang H."/>
        </authorList>
    </citation>
    <scope>NUCLEOTIDE SEQUENCE [LARGE SCALE GENOMIC DNA]</scope>
    <source>
        <strain evidence="3">TB1705</strain>
        <tissue evidence="3">Leaf</tissue>
    </source>
</reference>
<dbReference type="Pfam" id="PF13456">
    <property type="entry name" value="RVT_3"/>
    <property type="match status" value="1"/>
</dbReference>
<dbReference type="InterPro" id="IPR036397">
    <property type="entry name" value="RNaseH_sf"/>
</dbReference>
<dbReference type="GO" id="GO:0003676">
    <property type="term" value="F:nucleic acid binding"/>
    <property type="evidence" value="ECO:0007669"/>
    <property type="project" value="InterPro"/>
</dbReference>
<dbReference type="CDD" id="cd06222">
    <property type="entry name" value="RNase_H_like"/>
    <property type="match status" value="1"/>
</dbReference>
<evidence type="ECO:0000259" key="2">
    <source>
        <dbReference type="Pfam" id="PF13456"/>
    </source>
</evidence>
<gene>
    <name evidence="3" type="ORF">GIB67_018067</name>
</gene>
<dbReference type="InterPro" id="IPR002156">
    <property type="entry name" value="RNaseH_domain"/>
</dbReference>
<feature type="domain" description="RNase H type-1" evidence="2">
    <location>
        <begin position="446"/>
        <end position="504"/>
    </location>
</feature>
<accession>A0A7J7NWR7</accession>
<dbReference type="Gene3D" id="3.30.420.10">
    <property type="entry name" value="Ribonuclease H-like superfamily/Ribonuclease H"/>
    <property type="match status" value="1"/>
</dbReference>
<dbReference type="Proteomes" id="UP000541444">
    <property type="component" value="Unassembled WGS sequence"/>
</dbReference>
<keyword evidence="4" id="KW-1185">Reference proteome</keyword>
<name>A0A7J7NWR7_9MAGN</name>